<proteinExistence type="predicted"/>
<dbReference type="AlphaFoldDB" id="A0A482VBL2"/>
<dbReference type="Proteomes" id="UP000292052">
    <property type="component" value="Unassembled WGS sequence"/>
</dbReference>
<dbReference type="EMBL" id="QDEB01116995">
    <property type="protein sequence ID" value="RZB40657.1"/>
    <property type="molecule type" value="Genomic_DNA"/>
</dbReference>
<sequence>MSYKPHIWYPSANSNTNSLTYEILLYKCDILCSPHEEAFEWIHIHSQDLHKYATRNLIPGGSEIGENLYIGRIRLNNETI</sequence>
<reference evidence="1 2" key="1">
    <citation type="submission" date="2017-03" db="EMBL/GenBank/DDBJ databases">
        <title>Genome of the blue death feigning beetle - Asbolus verrucosus.</title>
        <authorList>
            <person name="Rider S.D."/>
        </authorList>
    </citation>
    <scope>NUCLEOTIDE SEQUENCE [LARGE SCALE GENOMIC DNA]</scope>
    <source>
        <strain evidence="1">Butters</strain>
        <tissue evidence="1">Head and leg muscle</tissue>
    </source>
</reference>
<evidence type="ECO:0000313" key="2">
    <source>
        <dbReference type="Proteomes" id="UP000292052"/>
    </source>
</evidence>
<dbReference type="OrthoDB" id="6692098at2759"/>
<comment type="caution">
    <text evidence="1">The sequence shown here is derived from an EMBL/GenBank/DDBJ whole genome shotgun (WGS) entry which is preliminary data.</text>
</comment>
<evidence type="ECO:0000313" key="1">
    <source>
        <dbReference type="EMBL" id="RZB40657.1"/>
    </source>
</evidence>
<protein>
    <submittedName>
        <fullName evidence="1">Uncharacterized protein</fullName>
    </submittedName>
</protein>
<gene>
    <name evidence="1" type="ORF">BDFB_011471</name>
</gene>
<accession>A0A482VBL2</accession>
<organism evidence="1 2">
    <name type="scientific">Asbolus verrucosus</name>
    <name type="common">Desert ironclad beetle</name>
    <dbReference type="NCBI Taxonomy" id="1661398"/>
    <lineage>
        <taxon>Eukaryota</taxon>
        <taxon>Metazoa</taxon>
        <taxon>Ecdysozoa</taxon>
        <taxon>Arthropoda</taxon>
        <taxon>Hexapoda</taxon>
        <taxon>Insecta</taxon>
        <taxon>Pterygota</taxon>
        <taxon>Neoptera</taxon>
        <taxon>Endopterygota</taxon>
        <taxon>Coleoptera</taxon>
        <taxon>Polyphaga</taxon>
        <taxon>Cucujiformia</taxon>
        <taxon>Tenebrionidae</taxon>
        <taxon>Pimeliinae</taxon>
        <taxon>Asbolus</taxon>
    </lineage>
</organism>
<feature type="non-terminal residue" evidence="1">
    <location>
        <position position="80"/>
    </location>
</feature>
<name>A0A482VBL2_ASBVE</name>
<keyword evidence="2" id="KW-1185">Reference proteome</keyword>